<dbReference type="GO" id="GO:0005125">
    <property type="term" value="F:cytokine activity"/>
    <property type="evidence" value="ECO:0007669"/>
    <property type="project" value="UniProtKB-UniRule"/>
</dbReference>
<dbReference type="SUPFAM" id="SSF47266">
    <property type="entry name" value="4-helical cytokines"/>
    <property type="match status" value="1"/>
</dbReference>
<comment type="subcellular location">
    <subcellularLocation>
        <location evidence="1 8">Secreted</location>
    </subcellularLocation>
</comment>
<dbReference type="PANTHER" id="PTHR48482">
    <property type="entry name" value="INTERLEUKIN-19-RELATED"/>
    <property type="match status" value="1"/>
</dbReference>
<dbReference type="GeneTree" id="ENSGT00950000183124"/>
<dbReference type="InterPro" id="IPR020443">
    <property type="entry name" value="IL-10/19/20/24/26"/>
</dbReference>
<keyword evidence="4 8" id="KW-0964">Secreted</keyword>
<accession>A0A2K5SIF5</accession>
<proteinExistence type="inferred from homology"/>
<feature type="disulfide bond" evidence="7">
    <location>
        <begin position="113"/>
        <end position="165"/>
    </location>
</feature>
<keyword evidence="5" id="KW-0732">Signal</keyword>
<dbReference type="Pfam" id="PF00726">
    <property type="entry name" value="IL10"/>
    <property type="match status" value="1"/>
</dbReference>
<dbReference type="Gene3D" id="1.20.1250.10">
    <property type="match status" value="1"/>
</dbReference>
<dbReference type="GO" id="GO:2001244">
    <property type="term" value="P:positive regulation of intrinsic apoptotic signaling pathway"/>
    <property type="evidence" value="ECO:0007669"/>
    <property type="project" value="Ensembl"/>
</dbReference>
<dbReference type="InterPro" id="IPR020421">
    <property type="entry name" value="IL-19"/>
</dbReference>
<gene>
    <name evidence="9" type="primary">IL19</name>
</gene>
<reference evidence="9" key="2">
    <citation type="submission" date="2025-09" db="UniProtKB">
        <authorList>
            <consortium name="Ensembl"/>
        </authorList>
    </citation>
    <scope>IDENTIFICATION</scope>
</reference>
<evidence type="ECO:0000313" key="9">
    <source>
        <dbReference type="Ensembl" id="ENSCCAP00000040161.1"/>
    </source>
</evidence>
<evidence type="ECO:0000256" key="1">
    <source>
        <dbReference type="ARBA" id="ARBA00004613"/>
    </source>
</evidence>
<evidence type="ECO:0000256" key="5">
    <source>
        <dbReference type="ARBA" id="ARBA00022729"/>
    </source>
</evidence>
<protein>
    <recommendedName>
        <fullName evidence="8">Interleukin family protein</fullName>
    </recommendedName>
</protein>
<dbReference type="Proteomes" id="UP000233040">
    <property type="component" value="Unassembled WGS sequence"/>
</dbReference>
<evidence type="ECO:0000256" key="4">
    <source>
        <dbReference type="ARBA" id="ARBA00022525"/>
    </source>
</evidence>
<dbReference type="PANTHER" id="PTHR48482:SF3">
    <property type="entry name" value="INTERLEUKIN-19"/>
    <property type="match status" value="1"/>
</dbReference>
<dbReference type="FunFam" id="1.20.1250.10:FF:000019">
    <property type="entry name" value="Interleukin 20"/>
    <property type="match status" value="1"/>
</dbReference>
<dbReference type="GO" id="GO:0010989">
    <property type="term" value="P:negative regulation of low-density lipoprotein particle clearance"/>
    <property type="evidence" value="ECO:0007669"/>
    <property type="project" value="Ensembl"/>
</dbReference>
<keyword evidence="3 8" id="KW-0202">Cytokine</keyword>
<evidence type="ECO:0000256" key="3">
    <source>
        <dbReference type="ARBA" id="ARBA00022514"/>
    </source>
</evidence>
<sequence length="215" mass="24724">RYTEGAFPHRSACSLPPTCVHTHIHVCVPALWGSVPWSMKFQCVSLWLLGIMLILCFVDSRSLRKCLISTDMHHIEESFQEIKRAIQAKDTFPNVTILSTLETLQSIKPLDVCCVTKNLLAFYVDRVFKDHQEPHPQILRKISSIANSFLYMQKTLRQCQEQRQCHCRQEATNVTRVIHDNYDQLEVRSAAIKSLGELDVFLAWIDKNHEVTSSA</sequence>
<dbReference type="GO" id="GO:0072593">
    <property type="term" value="P:reactive oxygen species metabolic process"/>
    <property type="evidence" value="ECO:0007669"/>
    <property type="project" value="Ensembl"/>
</dbReference>
<dbReference type="STRING" id="9516.ENSCCAP00000040161"/>
<dbReference type="InterPro" id="IPR009079">
    <property type="entry name" value="4_helix_cytokine-like_core"/>
</dbReference>
<evidence type="ECO:0000256" key="6">
    <source>
        <dbReference type="ARBA" id="ARBA00023157"/>
    </source>
</evidence>
<evidence type="ECO:0000313" key="10">
    <source>
        <dbReference type="Proteomes" id="UP000233040"/>
    </source>
</evidence>
<organism evidence="9 10">
    <name type="scientific">Cebus imitator</name>
    <name type="common">Panamanian white-faced capuchin</name>
    <name type="synonym">Cebus capucinus imitator</name>
    <dbReference type="NCBI Taxonomy" id="2715852"/>
    <lineage>
        <taxon>Eukaryota</taxon>
        <taxon>Metazoa</taxon>
        <taxon>Chordata</taxon>
        <taxon>Craniata</taxon>
        <taxon>Vertebrata</taxon>
        <taxon>Euteleostomi</taxon>
        <taxon>Mammalia</taxon>
        <taxon>Eutheria</taxon>
        <taxon>Euarchontoglires</taxon>
        <taxon>Primates</taxon>
        <taxon>Haplorrhini</taxon>
        <taxon>Platyrrhini</taxon>
        <taxon>Cebidae</taxon>
        <taxon>Cebinae</taxon>
        <taxon>Cebus</taxon>
    </lineage>
</organism>
<dbReference type="GO" id="GO:2001237">
    <property type="term" value="P:negative regulation of extrinsic apoptotic signaling pathway"/>
    <property type="evidence" value="ECO:0007669"/>
    <property type="project" value="Ensembl"/>
</dbReference>
<dbReference type="PROSITE" id="PS00520">
    <property type="entry name" value="INTERLEUKIN_10"/>
    <property type="match status" value="1"/>
</dbReference>
<dbReference type="Ensembl" id="ENSCCAT00000057973.1">
    <property type="protein sequence ID" value="ENSCCAP00000040161.1"/>
    <property type="gene ID" value="ENSCCAG00000037895.1"/>
</dbReference>
<keyword evidence="10" id="KW-1185">Reference proteome</keyword>
<dbReference type="GO" id="GO:0005615">
    <property type="term" value="C:extracellular space"/>
    <property type="evidence" value="ECO:0007669"/>
    <property type="project" value="UniProtKB-UniRule"/>
</dbReference>
<evidence type="ECO:0000256" key="7">
    <source>
        <dbReference type="PIRSR" id="PIRSR620443-51"/>
    </source>
</evidence>
<evidence type="ECO:0000256" key="2">
    <source>
        <dbReference type="ARBA" id="ARBA00008813"/>
    </source>
</evidence>
<feature type="disulfide bond" evidence="7">
    <location>
        <begin position="66"/>
        <end position="159"/>
    </location>
</feature>
<comment type="similarity">
    <text evidence="2 8">Belongs to the IL-10 family.</text>
</comment>
<feature type="disulfide bond" evidence="7">
    <location>
        <begin position="114"/>
        <end position="167"/>
    </location>
</feature>
<dbReference type="PRINTS" id="PR01934">
    <property type="entry name" value="INTRLEUKIN19"/>
</dbReference>
<name>A0A2K5SIF5_CEBIM</name>
<evidence type="ECO:0000256" key="8">
    <source>
        <dbReference type="RuleBase" id="RU368043"/>
    </source>
</evidence>
<keyword evidence="6 7" id="KW-1015">Disulfide bond</keyword>
<dbReference type="AlphaFoldDB" id="A0A2K5SIF5"/>
<reference evidence="9" key="1">
    <citation type="submission" date="2025-08" db="UniProtKB">
        <authorList>
            <consortium name="Ensembl"/>
        </authorList>
    </citation>
    <scope>IDENTIFICATION</scope>
</reference>
<comment type="function">
    <text evidence="8">Immune regulatory cytokine.</text>
</comment>
<dbReference type="InterPro" id="IPR020423">
    <property type="entry name" value="IL-10_CS"/>
</dbReference>
<dbReference type="OMA" id="FLYMQKA"/>